<dbReference type="GO" id="GO:0003989">
    <property type="term" value="F:acetyl-CoA carboxylase activity"/>
    <property type="evidence" value="ECO:0007669"/>
    <property type="project" value="InterPro"/>
</dbReference>
<keyword evidence="3" id="KW-0444">Lipid biosynthesis</keyword>
<keyword evidence="6" id="KW-1185">Reference proteome</keyword>
<evidence type="ECO:0000256" key="3">
    <source>
        <dbReference type="RuleBase" id="RU364072"/>
    </source>
</evidence>
<evidence type="ECO:0000313" key="6">
    <source>
        <dbReference type="Proteomes" id="UP000481087"/>
    </source>
</evidence>
<dbReference type="Proteomes" id="UP000481087">
    <property type="component" value="Unassembled WGS sequence"/>
</dbReference>
<accession>A0A6L8V3U6</accession>
<comment type="caution">
    <text evidence="5">The sequence shown here is derived from an EMBL/GenBank/DDBJ whole genome shotgun (WGS) entry which is preliminary data.</text>
</comment>
<dbReference type="Pfam" id="PF00364">
    <property type="entry name" value="Biotin_lipoyl"/>
    <property type="match status" value="1"/>
</dbReference>
<keyword evidence="3" id="KW-0276">Fatty acid metabolism</keyword>
<dbReference type="EMBL" id="WTUZ01000021">
    <property type="protein sequence ID" value="MZQ84281.1"/>
    <property type="molecule type" value="Genomic_DNA"/>
</dbReference>
<evidence type="ECO:0000256" key="2">
    <source>
        <dbReference type="ARBA" id="ARBA00023267"/>
    </source>
</evidence>
<dbReference type="CDD" id="cd06850">
    <property type="entry name" value="biotinyl_domain"/>
    <property type="match status" value="1"/>
</dbReference>
<dbReference type="InterPro" id="IPR050709">
    <property type="entry name" value="Biotin_Carboxyl_Carrier/Decarb"/>
</dbReference>
<evidence type="ECO:0000313" key="5">
    <source>
        <dbReference type="EMBL" id="MZQ84281.1"/>
    </source>
</evidence>
<dbReference type="InterPro" id="IPR001249">
    <property type="entry name" value="AcCoA_biotinCC"/>
</dbReference>
<protein>
    <recommendedName>
        <fullName evidence="1 3">Biotin carboxyl carrier protein of acetyl-CoA carboxylase</fullName>
    </recommendedName>
</protein>
<comment type="pathway">
    <text evidence="3">Lipid metabolism; fatty acid biosynthesis.</text>
</comment>
<dbReference type="GO" id="GO:0009317">
    <property type="term" value="C:acetyl-CoA carboxylase complex"/>
    <property type="evidence" value="ECO:0007669"/>
    <property type="project" value="InterPro"/>
</dbReference>
<dbReference type="GO" id="GO:0006633">
    <property type="term" value="P:fatty acid biosynthetic process"/>
    <property type="evidence" value="ECO:0007669"/>
    <property type="project" value="UniProtKB-UniPathway"/>
</dbReference>
<comment type="function">
    <text evidence="3">This protein is a component of the acetyl coenzyme A carboxylase complex; first, biotin carboxylase catalyzes the carboxylation of the carrier protein and then the transcarboxylase transfers the carboxyl group to form malonyl-CoA.</text>
</comment>
<dbReference type="InterPro" id="IPR000089">
    <property type="entry name" value="Biotin_lipoyl"/>
</dbReference>
<name>A0A6L8V3U6_9BACL</name>
<evidence type="ECO:0000256" key="1">
    <source>
        <dbReference type="ARBA" id="ARBA00017562"/>
    </source>
</evidence>
<dbReference type="PROSITE" id="PS50968">
    <property type="entry name" value="BIOTINYL_LIPOYL"/>
    <property type="match status" value="1"/>
</dbReference>
<reference evidence="5 6" key="1">
    <citation type="submission" date="2019-12" db="EMBL/GenBank/DDBJ databases">
        <title>Paenibacillus sp. nov. sp. isolated from soil.</title>
        <authorList>
            <person name="Kim J."/>
            <person name="Jeong S.E."/>
            <person name="Jung H.S."/>
            <person name="Jeon C.O."/>
        </authorList>
    </citation>
    <scope>NUCLEOTIDE SEQUENCE [LARGE SCALE GENOMIC DNA]</scope>
    <source>
        <strain evidence="5 6">5J-6</strain>
    </source>
</reference>
<keyword evidence="2 3" id="KW-0092">Biotin</keyword>
<dbReference type="RefSeq" id="WP_161408401.1">
    <property type="nucleotide sequence ID" value="NZ_WTUZ01000021.1"/>
</dbReference>
<dbReference type="PRINTS" id="PR01071">
    <property type="entry name" value="ACOABIOTINCC"/>
</dbReference>
<feature type="domain" description="Lipoyl-binding" evidence="4">
    <location>
        <begin position="87"/>
        <end position="163"/>
    </location>
</feature>
<keyword evidence="3" id="KW-0275">Fatty acid biosynthesis</keyword>
<keyword evidence="3" id="KW-0443">Lipid metabolism</keyword>
<dbReference type="SUPFAM" id="SSF51230">
    <property type="entry name" value="Single hybrid motif"/>
    <property type="match status" value="1"/>
</dbReference>
<dbReference type="PANTHER" id="PTHR45266:SF3">
    <property type="entry name" value="OXALOACETATE DECARBOXYLASE ALPHA CHAIN"/>
    <property type="match status" value="1"/>
</dbReference>
<dbReference type="Gene3D" id="2.40.50.100">
    <property type="match status" value="1"/>
</dbReference>
<dbReference type="PANTHER" id="PTHR45266">
    <property type="entry name" value="OXALOACETATE DECARBOXYLASE ALPHA CHAIN"/>
    <property type="match status" value="1"/>
</dbReference>
<proteinExistence type="predicted"/>
<dbReference type="InterPro" id="IPR011053">
    <property type="entry name" value="Single_hybrid_motif"/>
</dbReference>
<dbReference type="NCBIfam" id="TIGR00531">
    <property type="entry name" value="BCCP"/>
    <property type="match status" value="1"/>
</dbReference>
<gene>
    <name evidence="5" type="primary">accB</name>
    <name evidence="5" type="ORF">GQF01_19375</name>
</gene>
<dbReference type="UniPathway" id="UPA00094"/>
<organism evidence="5 6">
    <name type="scientific">Paenibacillus silvestris</name>
    <dbReference type="NCBI Taxonomy" id="2606219"/>
    <lineage>
        <taxon>Bacteria</taxon>
        <taxon>Bacillati</taxon>
        <taxon>Bacillota</taxon>
        <taxon>Bacilli</taxon>
        <taxon>Bacillales</taxon>
        <taxon>Paenibacillaceae</taxon>
        <taxon>Paenibacillus</taxon>
    </lineage>
</organism>
<dbReference type="AlphaFoldDB" id="A0A6L8V3U6"/>
<sequence>MFKLSEIKELIKLVDQSSLQELEIETEGARLSIRKPNKSEPVYVTAPVQHTYAPIGQASVPHAAPTAALETSVPATTGHAKQEDSSLHKIVSPMVGTFYQSASPGAAPFASVGQKVGDKTVVCIVEAMKLMNEIEAEIKGEIVEILVENGQLVEYGQPLFLVRPE</sequence>
<evidence type="ECO:0000259" key="4">
    <source>
        <dbReference type="PROSITE" id="PS50968"/>
    </source>
</evidence>